<keyword evidence="6 8" id="KW-1133">Transmembrane helix</keyword>
<comment type="similarity">
    <text evidence="2">Belongs to the binding-protein-dependent transport system permease family. FecCD subfamily.</text>
</comment>
<organism evidence="9 10">
    <name type="scientific">Methanomethylophilus alvi</name>
    <dbReference type="NCBI Taxonomy" id="1291540"/>
    <lineage>
        <taxon>Archaea</taxon>
        <taxon>Methanobacteriati</taxon>
        <taxon>Thermoplasmatota</taxon>
        <taxon>Thermoplasmata</taxon>
        <taxon>Methanomassiliicoccales</taxon>
        <taxon>Methanomethylophilaceae</taxon>
        <taxon>Methanomethylophilus</taxon>
    </lineage>
</organism>
<dbReference type="InterPro" id="IPR037294">
    <property type="entry name" value="ABC_BtuC-like"/>
</dbReference>
<dbReference type="Proteomes" id="UP000273278">
    <property type="component" value="Chromosome"/>
</dbReference>
<sequence length="353" mass="37476">MSESDVLRKDYRASNHRKLLFTALFVSIAAAAFFLTLGFGVYEISVSHAVEVFFDHLSGNITDEDGDYYVWDVRVPRAIGAIVTGAALSVAGAIMQNDFRNPLAEPYTMGISSGAFLGAVLSIVCGISVIPFVTGTAVTMVNAFLFSLIPTAIIVTLSKFRKMTPAAMILTGVAVMFLFSSICQVLMVTAPSESLADAYMWRVGDIGRVSWSSLPLMTVASAVIIVLLYTMAGKLNVMYAGDRGALTLGESASRIRLVTLVLVSFLTASVVSYTGTIGFIGLVGPHVARIFVGSDNRYLIPASAAFGAAFILLADTVAKVSGANGLPVGVISSMIGGPLFIWILIRQRKSAWA</sequence>
<feature type="transmembrane region" description="Helical" evidence="8">
    <location>
        <begin position="257"/>
        <end position="283"/>
    </location>
</feature>
<keyword evidence="7 8" id="KW-0472">Membrane</keyword>
<keyword evidence="4" id="KW-1003">Cell membrane</keyword>
<keyword evidence="3" id="KW-0813">Transport</keyword>
<feature type="transmembrane region" description="Helical" evidence="8">
    <location>
        <begin position="325"/>
        <end position="345"/>
    </location>
</feature>
<feature type="transmembrane region" description="Helical" evidence="8">
    <location>
        <begin position="209"/>
        <end position="229"/>
    </location>
</feature>
<keyword evidence="5 8" id="KW-0812">Transmembrane</keyword>
<dbReference type="GO" id="GO:0005886">
    <property type="term" value="C:plasma membrane"/>
    <property type="evidence" value="ECO:0007669"/>
    <property type="project" value="UniProtKB-SubCell"/>
</dbReference>
<evidence type="ECO:0000256" key="5">
    <source>
        <dbReference type="ARBA" id="ARBA00022692"/>
    </source>
</evidence>
<feature type="transmembrane region" description="Helical" evidence="8">
    <location>
        <begin position="78"/>
        <end position="95"/>
    </location>
</feature>
<dbReference type="EMBL" id="CP017686">
    <property type="protein sequence ID" value="AYQ55339.1"/>
    <property type="molecule type" value="Genomic_DNA"/>
</dbReference>
<dbReference type="OMA" id="MDQFRFW"/>
<protein>
    <submittedName>
        <fullName evidence="9">Fe3+-siderophore ABC transporter permease</fullName>
    </submittedName>
</protein>
<evidence type="ECO:0000256" key="4">
    <source>
        <dbReference type="ARBA" id="ARBA00022475"/>
    </source>
</evidence>
<dbReference type="GO" id="GO:0033214">
    <property type="term" value="P:siderophore-iron import into cell"/>
    <property type="evidence" value="ECO:0007669"/>
    <property type="project" value="TreeGrafter"/>
</dbReference>
<dbReference type="InterPro" id="IPR000522">
    <property type="entry name" value="ABC_transptr_permease_BtuC"/>
</dbReference>
<comment type="subcellular location">
    <subcellularLocation>
        <location evidence="1">Cell membrane</location>
        <topology evidence="1">Multi-pass membrane protein</topology>
    </subcellularLocation>
</comment>
<dbReference type="SUPFAM" id="SSF81345">
    <property type="entry name" value="ABC transporter involved in vitamin B12 uptake, BtuC"/>
    <property type="match status" value="1"/>
</dbReference>
<evidence type="ECO:0000256" key="1">
    <source>
        <dbReference type="ARBA" id="ARBA00004651"/>
    </source>
</evidence>
<dbReference type="FunFam" id="1.10.3470.10:FF:000001">
    <property type="entry name" value="Vitamin B12 ABC transporter permease BtuC"/>
    <property type="match status" value="1"/>
</dbReference>
<dbReference type="PANTHER" id="PTHR30472:SF25">
    <property type="entry name" value="ABC TRANSPORTER PERMEASE PROTEIN MJ0876-RELATED"/>
    <property type="match status" value="1"/>
</dbReference>
<dbReference type="Pfam" id="PF01032">
    <property type="entry name" value="FecCD"/>
    <property type="match status" value="1"/>
</dbReference>
<dbReference type="PANTHER" id="PTHR30472">
    <property type="entry name" value="FERRIC ENTEROBACTIN TRANSPORT SYSTEM PERMEASE PROTEIN"/>
    <property type="match status" value="1"/>
</dbReference>
<evidence type="ECO:0000256" key="7">
    <source>
        <dbReference type="ARBA" id="ARBA00023136"/>
    </source>
</evidence>
<evidence type="ECO:0000313" key="9">
    <source>
        <dbReference type="EMBL" id="AYQ55339.1"/>
    </source>
</evidence>
<gene>
    <name evidence="9" type="ORF">BKD89_05945</name>
</gene>
<proteinExistence type="inferred from homology"/>
<evidence type="ECO:0000313" key="10">
    <source>
        <dbReference type="Proteomes" id="UP000273278"/>
    </source>
</evidence>
<evidence type="ECO:0000256" key="6">
    <source>
        <dbReference type="ARBA" id="ARBA00022989"/>
    </source>
</evidence>
<dbReference type="GO" id="GO:0022857">
    <property type="term" value="F:transmembrane transporter activity"/>
    <property type="evidence" value="ECO:0007669"/>
    <property type="project" value="InterPro"/>
</dbReference>
<dbReference type="RefSeq" id="WP_015505096.1">
    <property type="nucleotide sequence ID" value="NZ_CP017686.1"/>
</dbReference>
<feature type="transmembrane region" description="Helical" evidence="8">
    <location>
        <begin position="20"/>
        <end position="42"/>
    </location>
</feature>
<dbReference type="AlphaFoldDB" id="A0A3G3IHX7"/>
<feature type="transmembrane region" description="Helical" evidence="8">
    <location>
        <begin position="298"/>
        <end position="318"/>
    </location>
</feature>
<feature type="transmembrane region" description="Helical" evidence="8">
    <location>
        <begin position="107"/>
        <end position="130"/>
    </location>
</feature>
<accession>A0A3G3IHX7</accession>
<feature type="transmembrane region" description="Helical" evidence="8">
    <location>
        <begin position="169"/>
        <end position="189"/>
    </location>
</feature>
<reference evidence="9 10" key="1">
    <citation type="submission" date="2016-10" db="EMBL/GenBank/DDBJ databases">
        <title>Complete genome of the TMA-utilizing, human hosted archaeon Methanomethylophilus alvus Gen. nov, sp. nov., strain Mx-05, derived from a pure culture.</title>
        <authorList>
            <person name="Brugere J.-F."/>
            <person name="Ben Hania W."/>
            <person name="Chaudhary P.P."/>
            <person name="Gaci N."/>
            <person name="Borrel G."/>
            <person name="Cao Van Tuat L."/>
            <person name="Fardeau M.-L."/>
            <person name="Harris H.M.B."/>
            <person name="O'Toole P.W."/>
            <person name="Ollivier B."/>
        </authorList>
    </citation>
    <scope>NUCLEOTIDE SEQUENCE [LARGE SCALE GENOMIC DNA]</scope>
    <source>
        <strain evidence="9 10">Mx-05</strain>
    </source>
</reference>
<evidence type="ECO:0000256" key="8">
    <source>
        <dbReference type="SAM" id="Phobius"/>
    </source>
</evidence>
<dbReference type="Gene3D" id="1.10.3470.10">
    <property type="entry name" value="ABC transporter involved in vitamin B12 uptake, BtuC"/>
    <property type="match status" value="1"/>
</dbReference>
<evidence type="ECO:0000256" key="2">
    <source>
        <dbReference type="ARBA" id="ARBA00007935"/>
    </source>
</evidence>
<evidence type="ECO:0000256" key="3">
    <source>
        <dbReference type="ARBA" id="ARBA00022448"/>
    </source>
</evidence>
<name>A0A3G3IHX7_9ARCH</name>
<dbReference type="GeneID" id="41321986"/>
<feature type="transmembrane region" description="Helical" evidence="8">
    <location>
        <begin position="136"/>
        <end position="157"/>
    </location>
</feature>
<dbReference type="CDD" id="cd06550">
    <property type="entry name" value="TM_ABC_iron-siderophores_like"/>
    <property type="match status" value="1"/>
</dbReference>